<evidence type="ECO:0000256" key="1">
    <source>
        <dbReference type="SAM" id="Phobius"/>
    </source>
</evidence>
<dbReference type="Proteomes" id="UP000199450">
    <property type="component" value="Unassembled WGS sequence"/>
</dbReference>
<name>A0A1H8A5Z4_9FLAO</name>
<keyword evidence="3" id="KW-1185">Reference proteome</keyword>
<keyword evidence="1" id="KW-1133">Transmembrane helix</keyword>
<evidence type="ECO:0000313" key="3">
    <source>
        <dbReference type="Proteomes" id="UP000199450"/>
    </source>
</evidence>
<keyword evidence="1" id="KW-0812">Transmembrane</keyword>
<reference evidence="3" key="1">
    <citation type="submission" date="2016-10" db="EMBL/GenBank/DDBJ databases">
        <authorList>
            <person name="Varghese N."/>
            <person name="Submissions S."/>
        </authorList>
    </citation>
    <scope>NUCLEOTIDE SEQUENCE [LARGE SCALE GENOMIC DNA]</scope>
    <source>
        <strain evidence="3">DSM 17453</strain>
    </source>
</reference>
<sequence length="48" mass="5472">MKYDLVRAQVGPLFKSSTYRNGGAFLFIKADFPIIYLASLMLPDFILE</sequence>
<protein>
    <submittedName>
        <fullName evidence="2">Uncharacterized protein</fullName>
    </submittedName>
</protein>
<organism evidence="2 3">
    <name type="scientific">Chryseobacterium taichungense</name>
    <dbReference type="NCBI Taxonomy" id="295069"/>
    <lineage>
        <taxon>Bacteria</taxon>
        <taxon>Pseudomonadati</taxon>
        <taxon>Bacteroidota</taxon>
        <taxon>Flavobacteriia</taxon>
        <taxon>Flavobacteriales</taxon>
        <taxon>Weeksellaceae</taxon>
        <taxon>Chryseobacterium group</taxon>
        <taxon>Chryseobacterium</taxon>
    </lineage>
</organism>
<dbReference type="EMBL" id="FOBV01000005">
    <property type="protein sequence ID" value="SEM65906.1"/>
    <property type="molecule type" value="Genomic_DNA"/>
</dbReference>
<accession>A0A1H8A5Z4</accession>
<gene>
    <name evidence="2" type="ORF">SAMN05421856_105124</name>
</gene>
<proteinExistence type="predicted"/>
<dbReference type="AlphaFoldDB" id="A0A1H8A5Z4"/>
<feature type="transmembrane region" description="Helical" evidence="1">
    <location>
        <begin position="21"/>
        <end position="42"/>
    </location>
</feature>
<evidence type="ECO:0000313" key="2">
    <source>
        <dbReference type="EMBL" id="SEM65906.1"/>
    </source>
</evidence>
<keyword evidence="1" id="KW-0472">Membrane</keyword>
<dbReference type="STRING" id="295069.SAMN05421856_105124"/>